<reference evidence="2 3" key="1">
    <citation type="submission" date="2015-06" db="EMBL/GenBank/DDBJ databases">
        <title>The Genome Sequence of Enterococcus durans 4EA1.</title>
        <authorList>
            <consortium name="The Broad Institute Genomics Platform"/>
            <consortium name="The Broad Institute Genome Sequencing Center for Infectious Disease"/>
            <person name="Earl A.M."/>
            <person name="Van Tyne D."/>
            <person name="Lebreton F."/>
            <person name="Saavedra J.T."/>
            <person name="Gilmore M.S."/>
            <person name="Manson Mcguire A."/>
            <person name="Clock S."/>
            <person name="Crupain M."/>
            <person name="Rangan U."/>
            <person name="Young S."/>
            <person name="Abouelleil A."/>
            <person name="Cao P."/>
            <person name="Chapman S.B."/>
            <person name="Griggs A."/>
            <person name="Priest M."/>
            <person name="Shea T."/>
            <person name="Wortman J."/>
            <person name="Nusbaum C."/>
            <person name="Birren B."/>
        </authorList>
    </citation>
    <scope>NUCLEOTIDE SEQUENCE [LARGE SCALE GENOMIC DNA]</scope>
    <source>
        <strain evidence="2 3">4EA1</strain>
    </source>
</reference>
<protein>
    <submittedName>
        <fullName evidence="2">Uncharacterized protein</fullName>
    </submittedName>
</protein>
<feature type="transmembrane region" description="Helical" evidence="1">
    <location>
        <begin position="6"/>
        <end position="37"/>
    </location>
</feature>
<evidence type="ECO:0000256" key="1">
    <source>
        <dbReference type="SAM" id="Phobius"/>
    </source>
</evidence>
<dbReference type="EMBL" id="LEPB01000004">
    <property type="protein sequence ID" value="RCA11051.1"/>
    <property type="molecule type" value="Genomic_DNA"/>
</dbReference>
<keyword evidence="1" id="KW-0812">Transmembrane</keyword>
<evidence type="ECO:0000313" key="2">
    <source>
        <dbReference type="EMBL" id="RCA11051.1"/>
    </source>
</evidence>
<organism evidence="2 3">
    <name type="scientific">Enterococcus durans</name>
    <dbReference type="NCBI Taxonomy" id="53345"/>
    <lineage>
        <taxon>Bacteria</taxon>
        <taxon>Bacillati</taxon>
        <taxon>Bacillota</taxon>
        <taxon>Bacilli</taxon>
        <taxon>Lactobacillales</taxon>
        <taxon>Enterococcaceae</taxon>
        <taxon>Enterococcus</taxon>
    </lineage>
</organism>
<gene>
    <name evidence="2" type="ORF">EA71_01806</name>
</gene>
<name>A0A367CEI0_9ENTE</name>
<dbReference type="RefSeq" id="WP_171024585.1">
    <property type="nucleotide sequence ID" value="NZ_JAANZI010000006.1"/>
</dbReference>
<accession>A0A367CEI0</accession>
<proteinExistence type="predicted"/>
<keyword evidence="1" id="KW-0472">Membrane</keyword>
<dbReference type="AlphaFoldDB" id="A0A367CEI0"/>
<evidence type="ECO:0000313" key="3">
    <source>
        <dbReference type="Proteomes" id="UP000252797"/>
    </source>
</evidence>
<dbReference type="Proteomes" id="UP000252797">
    <property type="component" value="Unassembled WGS sequence"/>
</dbReference>
<sequence>MKMSDVVFVGFILMLLVLVSHYSVVIGFVFAGLMCVINFLDVKRPTSDGNR</sequence>
<keyword evidence="1" id="KW-1133">Transmembrane helix</keyword>
<comment type="caution">
    <text evidence="2">The sequence shown here is derived from an EMBL/GenBank/DDBJ whole genome shotgun (WGS) entry which is preliminary data.</text>
</comment>